<evidence type="ECO:0000256" key="12">
    <source>
        <dbReference type="ARBA" id="ARBA00044550"/>
    </source>
</evidence>
<proteinExistence type="inferred from homology"/>
<dbReference type="Gene3D" id="3.40.50.300">
    <property type="entry name" value="P-loop containing nucleotide triphosphate hydrolases"/>
    <property type="match status" value="2"/>
</dbReference>
<keyword evidence="4" id="KW-0378">Hydrolase</keyword>
<comment type="caution">
    <text evidence="16">The sequence shown here is derived from an EMBL/GenBank/DDBJ whole genome shotgun (WGS) entry which is preliminary data.</text>
</comment>
<reference evidence="16 17" key="1">
    <citation type="journal article" date="2016" name="Nat. Commun.">
        <title>Thousands of microbial genomes shed light on interconnected biogeochemical processes in an aquifer system.</title>
        <authorList>
            <person name="Anantharaman K."/>
            <person name="Brown C.T."/>
            <person name="Hug L.A."/>
            <person name="Sharon I."/>
            <person name="Castelle C.J."/>
            <person name="Probst A.J."/>
            <person name="Thomas B.C."/>
            <person name="Singh A."/>
            <person name="Wilkins M.J."/>
            <person name="Karaoz U."/>
            <person name="Brodie E.L."/>
            <person name="Williams K.H."/>
            <person name="Hubbard S.S."/>
            <person name="Banfield J.F."/>
        </authorList>
    </citation>
    <scope>NUCLEOTIDE SEQUENCE [LARGE SCALE GENOMIC DNA]</scope>
</reference>
<dbReference type="PROSITE" id="PS51192">
    <property type="entry name" value="HELICASE_ATP_BIND_1"/>
    <property type="match status" value="1"/>
</dbReference>
<feature type="coiled-coil region" evidence="13">
    <location>
        <begin position="510"/>
        <end position="537"/>
    </location>
</feature>
<dbReference type="CDD" id="cd18794">
    <property type="entry name" value="SF2_C_RecQ"/>
    <property type="match status" value="1"/>
</dbReference>
<evidence type="ECO:0000313" key="17">
    <source>
        <dbReference type="Proteomes" id="UP000177579"/>
    </source>
</evidence>
<evidence type="ECO:0000256" key="8">
    <source>
        <dbReference type="ARBA" id="ARBA00023235"/>
    </source>
</evidence>
<keyword evidence="5" id="KW-0347">Helicase</keyword>
<dbReference type="InterPro" id="IPR036388">
    <property type="entry name" value="WH-like_DNA-bd_sf"/>
</dbReference>
<comment type="similarity">
    <text evidence="1">Belongs to the helicase family. RecQ subfamily.</text>
</comment>
<dbReference type="SUPFAM" id="SSF52540">
    <property type="entry name" value="P-loop containing nucleoside triphosphate hydrolases"/>
    <property type="match status" value="1"/>
</dbReference>
<dbReference type="SMART" id="SM00487">
    <property type="entry name" value="DEXDc"/>
    <property type="match status" value="1"/>
</dbReference>
<dbReference type="Gene3D" id="1.10.10.10">
    <property type="entry name" value="Winged helix-like DNA-binding domain superfamily/Winged helix DNA-binding domain"/>
    <property type="match status" value="1"/>
</dbReference>
<dbReference type="InterPro" id="IPR001650">
    <property type="entry name" value="Helicase_C-like"/>
</dbReference>
<dbReference type="GO" id="GO:0003677">
    <property type="term" value="F:DNA binding"/>
    <property type="evidence" value="ECO:0007669"/>
    <property type="project" value="UniProtKB-KW"/>
</dbReference>
<dbReference type="PANTHER" id="PTHR13710">
    <property type="entry name" value="DNA HELICASE RECQ FAMILY MEMBER"/>
    <property type="match status" value="1"/>
</dbReference>
<dbReference type="Pfam" id="PF16124">
    <property type="entry name" value="RecQ_Zn_bind"/>
    <property type="match status" value="1"/>
</dbReference>
<keyword evidence="7" id="KW-0238">DNA-binding</keyword>
<evidence type="ECO:0000256" key="7">
    <source>
        <dbReference type="ARBA" id="ARBA00023125"/>
    </source>
</evidence>
<sequence length="572" mass="65178">MNTQEKKQQIKELLKIHYGFEEFRLGQEKVIDNILNNKSTIVIMPTGGGKSLCYQLPSLVLEGVTIVISPLIALMKDQVDRLGQIGIPATFINSSISFAETTSRLGAVERGFYKIIYIAPERFYNIEFIKSLKRIKVSLFAVDEAHCISEWGHDFRPSYVKLREAINLVGNPTVVALTATATPEVRKDIIKQLGLQNPELIITGFSRPNLEFGVVQASESRKPQYVLDVVSSMPEGAGIVYVSTRARADQLLQTLLEHNIEAVGYHAGMEAEDRKWVQNDFLNNKARVIVATNAFGLGIDKSDVRFVVHYDMPGTIEAYYQEAGRAGRDGKPSMCLLLYNSRDRYLQEFFIKGDNPPTEIIYEIYDTLLSYETDSVLITYAELAETLTDKVPDMAIGTSLKILETGGYISRSREKNGNAFLKLLYNYEDILSKFGKRAKKGKEIFSKLYEKYEDELNNGWDLNFEEIADVLGVKKDALVRLVRQLVSEEKVEYRPPFKGTEIRILKRVDVNKLNIDTNSLEKKRKNAYQKLKKMENYIYHIDCRQKYLLDYFGDNDSGICHKCDICVTKNYL</sequence>
<gene>
    <name evidence="16" type="ORF">A2531_01405</name>
</gene>
<dbReference type="InterPro" id="IPR027417">
    <property type="entry name" value="P-loop_NTPase"/>
</dbReference>
<evidence type="ECO:0000256" key="6">
    <source>
        <dbReference type="ARBA" id="ARBA00022840"/>
    </source>
</evidence>
<dbReference type="PROSITE" id="PS51194">
    <property type="entry name" value="HELICASE_CTER"/>
    <property type="match status" value="1"/>
</dbReference>
<evidence type="ECO:0000256" key="10">
    <source>
        <dbReference type="ARBA" id="ARBA00034808"/>
    </source>
</evidence>
<evidence type="ECO:0000259" key="14">
    <source>
        <dbReference type="PROSITE" id="PS51192"/>
    </source>
</evidence>
<dbReference type="GO" id="GO:0009378">
    <property type="term" value="F:four-way junction helicase activity"/>
    <property type="evidence" value="ECO:0007669"/>
    <property type="project" value="TreeGrafter"/>
</dbReference>
<organism evidence="16 17">
    <name type="scientific">Candidatus Falkowbacteria bacterium RIFOXYD2_FULL_34_120</name>
    <dbReference type="NCBI Taxonomy" id="1798007"/>
    <lineage>
        <taxon>Bacteria</taxon>
        <taxon>Candidatus Falkowiibacteriota</taxon>
    </lineage>
</organism>
<dbReference type="PANTHER" id="PTHR13710:SF105">
    <property type="entry name" value="ATP-DEPENDENT DNA HELICASE Q1"/>
    <property type="match status" value="1"/>
</dbReference>
<feature type="domain" description="Helicase C-terminal" evidence="15">
    <location>
        <begin position="225"/>
        <end position="384"/>
    </location>
</feature>
<keyword evidence="13" id="KW-0175">Coiled coil</keyword>
<protein>
    <recommendedName>
        <fullName evidence="11">ATP-dependent DNA helicase RecQ</fullName>
        <ecNumber evidence="10">5.6.2.4</ecNumber>
    </recommendedName>
    <alternativeName>
        <fullName evidence="12">DNA 3'-5' helicase RecQ</fullName>
    </alternativeName>
</protein>
<dbReference type="GO" id="GO:0016787">
    <property type="term" value="F:hydrolase activity"/>
    <property type="evidence" value="ECO:0007669"/>
    <property type="project" value="UniProtKB-KW"/>
</dbReference>
<evidence type="ECO:0000256" key="3">
    <source>
        <dbReference type="ARBA" id="ARBA00022741"/>
    </source>
</evidence>
<evidence type="ECO:0000256" key="2">
    <source>
        <dbReference type="ARBA" id="ARBA00022723"/>
    </source>
</evidence>
<keyword evidence="8" id="KW-0413">Isomerase</keyword>
<dbReference type="EC" id="5.6.2.4" evidence="10"/>
<dbReference type="FunFam" id="3.40.50.300:FF:000296">
    <property type="entry name" value="ATP-dependent DNA helicase RecQ"/>
    <property type="match status" value="1"/>
</dbReference>
<dbReference type="InterPro" id="IPR011545">
    <property type="entry name" value="DEAD/DEAH_box_helicase_dom"/>
</dbReference>
<dbReference type="SMART" id="SM00490">
    <property type="entry name" value="HELICc"/>
    <property type="match status" value="1"/>
</dbReference>
<dbReference type="GO" id="GO:0005524">
    <property type="term" value="F:ATP binding"/>
    <property type="evidence" value="ECO:0007669"/>
    <property type="project" value="UniProtKB-KW"/>
</dbReference>
<evidence type="ECO:0000256" key="1">
    <source>
        <dbReference type="ARBA" id="ARBA00005446"/>
    </source>
</evidence>
<dbReference type="InterPro" id="IPR014001">
    <property type="entry name" value="Helicase_ATP-bd"/>
</dbReference>
<evidence type="ECO:0000256" key="11">
    <source>
        <dbReference type="ARBA" id="ARBA00044535"/>
    </source>
</evidence>
<dbReference type="Pfam" id="PF00270">
    <property type="entry name" value="DEAD"/>
    <property type="match status" value="1"/>
</dbReference>
<name>A0A1F5TQQ2_9BACT</name>
<feature type="domain" description="Helicase ATP-binding" evidence="14">
    <location>
        <begin position="31"/>
        <end position="199"/>
    </location>
</feature>
<dbReference type="Proteomes" id="UP000177579">
    <property type="component" value="Unassembled WGS sequence"/>
</dbReference>
<evidence type="ECO:0000256" key="9">
    <source>
        <dbReference type="ARBA" id="ARBA00034617"/>
    </source>
</evidence>
<dbReference type="CDD" id="cd17920">
    <property type="entry name" value="DEXHc_RecQ"/>
    <property type="match status" value="1"/>
</dbReference>
<dbReference type="Pfam" id="PF00271">
    <property type="entry name" value="Helicase_C"/>
    <property type="match status" value="1"/>
</dbReference>
<evidence type="ECO:0000313" key="16">
    <source>
        <dbReference type="EMBL" id="OGF41159.1"/>
    </source>
</evidence>
<dbReference type="EMBL" id="MFGO01000013">
    <property type="protein sequence ID" value="OGF41159.1"/>
    <property type="molecule type" value="Genomic_DNA"/>
</dbReference>
<dbReference type="GO" id="GO:0030894">
    <property type="term" value="C:replisome"/>
    <property type="evidence" value="ECO:0007669"/>
    <property type="project" value="TreeGrafter"/>
</dbReference>
<evidence type="ECO:0000259" key="15">
    <source>
        <dbReference type="PROSITE" id="PS51194"/>
    </source>
</evidence>
<keyword evidence="6" id="KW-0067">ATP-binding</keyword>
<dbReference type="GO" id="GO:0046872">
    <property type="term" value="F:metal ion binding"/>
    <property type="evidence" value="ECO:0007669"/>
    <property type="project" value="UniProtKB-KW"/>
</dbReference>
<dbReference type="InterPro" id="IPR004589">
    <property type="entry name" value="DNA_helicase_ATP-dep_RecQ"/>
</dbReference>
<evidence type="ECO:0000256" key="4">
    <source>
        <dbReference type="ARBA" id="ARBA00022801"/>
    </source>
</evidence>
<dbReference type="AlphaFoldDB" id="A0A1F5TQQ2"/>
<evidence type="ECO:0000256" key="13">
    <source>
        <dbReference type="SAM" id="Coils"/>
    </source>
</evidence>
<keyword evidence="2" id="KW-0479">Metal-binding</keyword>
<dbReference type="GO" id="GO:0005737">
    <property type="term" value="C:cytoplasm"/>
    <property type="evidence" value="ECO:0007669"/>
    <property type="project" value="TreeGrafter"/>
</dbReference>
<dbReference type="GO" id="GO:0006310">
    <property type="term" value="P:DNA recombination"/>
    <property type="evidence" value="ECO:0007669"/>
    <property type="project" value="InterPro"/>
</dbReference>
<dbReference type="GO" id="GO:0043138">
    <property type="term" value="F:3'-5' DNA helicase activity"/>
    <property type="evidence" value="ECO:0007669"/>
    <property type="project" value="UniProtKB-EC"/>
</dbReference>
<dbReference type="InterPro" id="IPR032284">
    <property type="entry name" value="RecQ_Zn-bd"/>
</dbReference>
<comment type="catalytic activity">
    <reaction evidence="9">
        <text>Couples ATP hydrolysis with the unwinding of duplex DNA by translocating in the 3'-5' direction.</text>
        <dbReference type="EC" id="5.6.2.4"/>
    </reaction>
</comment>
<keyword evidence="3" id="KW-0547">Nucleotide-binding</keyword>
<accession>A0A1F5TQQ2</accession>
<evidence type="ECO:0000256" key="5">
    <source>
        <dbReference type="ARBA" id="ARBA00022806"/>
    </source>
</evidence>
<dbReference type="GO" id="GO:0043590">
    <property type="term" value="C:bacterial nucleoid"/>
    <property type="evidence" value="ECO:0007669"/>
    <property type="project" value="TreeGrafter"/>
</dbReference>
<dbReference type="GO" id="GO:0006281">
    <property type="term" value="P:DNA repair"/>
    <property type="evidence" value="ECO:0007669"/>
    <property type="project" value="TreeGrafter"/>
</dbReference>
<dbReference type="NCBIfam" id="TIGR00614">
    <property type="entry name" value="recQ_fam"/>
    <property type="match status" value="1"/>
</dbReference>